<gene>
    <name evidence="1" type="ORF">CT0861_10964</name>
</gene>
<reference evidence="1 2" key="1">
    <citation type="submission" date="2015-06" db="EMBL/GenBank/DDBJ databases">
        <title>Survival trade-offs in plant roots during colonization by closely related pathogenic and mutualistic fungi.</title>
        <authorList>
            <person name="Hacquard S."/>
            <person name="Kracher B."/>
            <person name="Hiruma K."/>
            <person name="Weinman A."/>
            <person name="Muench P."/>
            <person name="Garrido Oter R."/>
            <person name="Ver Loren van Themaat E."/>
            <person name="Dallerey J.-F."/>
            <person name="Damm U."/>
            <person name="Henrissat B."/>
            <person name="Lespinet O."/>
            <person name="Thon M."/>
            <person name="Kemen E."/>
            <person name="McHardy A.C."/>
            <person name="Schulze-Lefert P."/>
            <person name="O'Connell R.J."/>
        </authorList>
    </citation>
    <scope>NUCLEOTIDE SEQUENCE [LARGE SCALE GENOMIC DNA]</scope>
    <source>
        <strain evidence="1 2">0861</strain>
    </source>
</reference>
<evidence type="ECO:0000313" key="1">
    <source>
        <dbReference type="EMBL" id="KZL63389.1"/>
    </source>
</evidence>
<protein>
    <submittedName>
        <fullName evidence="1">Uncharacterized protein</fullName>
    </submittedName>
</protein>
<organism evidence="1 2">
    <name type="scientific">Colletotrichum tofieldiae</name>
    <dbReference type="NCBI Taxonomy" id="708197"/>
    <lineage>
        <taxon>Eukaryota</taxon>
        <taxon>Fungi</taxon>
        <taxon>Dikarya</taxon>
        <taxon>Ascomycota</taxon>
        <taxon>Pezizomycotina</taxon>
        <taxon>Sordariomycetes</taxon>
        <taxon>Hypocreomycetidae</taxon>
        <taxon>Glomerellales</taxon>
        <taxon>Glomerellaceae</taxon>
        <taxon>Colletotrichum</taxon>
        <taxon>Colletotrichum spaethianum species complex</taxon>
    </lineage>
</organism>
<dbReference type="AlphaFoldDB" id="A0A166LDD2"/>
<keyword evidence="2" id="KW-1185">Reference proteome</keyword>
<accession>A0A166LDD2</accession>
<dbReference type="EMBL" id="LFIV01000445">
    <property type="protein sequence ID" value="KZL63389.1"/>
    <property type="molecule type" value="Genomic_DNA"/>
</dbReference>
<sequence>MINDEESTMVTYMHSERRIIVSDARPPNSTLFTFTTSLLHVRLWILIQMKVVLSLQLKLLKKTQNYPYEKLPLSIISLKRHSATDAPDDYHDKKRDRNR</sequence>
<dbReference type="Proteomes" id="UP000076552">
    <property type="component" value="Unassembled WGS sequence"/>
</dbReference>
<evidence type="ECO:0000313" key="2">
    <source>
        <dbReference type="Proteomes" id="UP000076552"/>
    </source>
</evidence>
<proteinExistence type="predicted"/>
<comment type="caution">
    <text evidence="1">The sequence shown here is derived from an EMBL/GenBank/DDBJ whole genome shotgun (WGS) entry which is preliminary data.</text>
</comment>
<name>A0A166LDD2_9PEZI</name>